<evidence type="ECO:0000256" key="4">
    <source>
        <dbReference type="SAM" id="SignalP"/>
    </source>
</evidence>
<feature type="chain" id="PRO_5047542600" evidence="4">
    <location>
        <begin position="23"/>
        <end position="426"/>
    </location>
</feature>
<dbReference type="InterPro" id="IPR006059">
    <property type="entry name" value="SBP"/>
</dbReference>
<protein>
    <submittedName>
        <fullName evidence="5">Extracellular solute-binding protein</fullName>
    </submittedName>
</protein>
<dbReference type="PANTHER" id="PTHR30061">
    <property type="entry name" value="MALTOSE-BINDING PERIPLASMIC PROTEIN"/>
    <property type="match status" value="1"/>
</dbReference>
<name>A0ABW7ALE0_9ACTN</name>
<dbReference type="Proteomes" id="UP001603978">
    <property type="component" value="Unassembled WGS sequence"/>
</dbReference>
<dbReference type="RefSeq" id="WP_393170247.1">
    <property type="nucleotide sequence ID" value="NZ_JBICRM010000018.1"/>
</dbReference>
<comment type="similarity">
    <text evidence="1">Belongs to the bacterial solute-binding protein 1 family.</text>
</comment>
<gene>
    <name evidence="5" type="ORF">ACFLIM_27495</name>
</gene>
<sequence>MGKKHSLAAVIVTAAVAMTACGGGGTGAAEQKELNVWFNDPGPKLQDTVKTLITGFEKSHQGVKVNLRFIGGADTHQQFVTAIAGGAPPCVATLGNTWTPEFAQMGALAPVDLTPDQAKQKFVGSMVDSVTNDGKIYGYPYNVANRALVYRKDLLEKSGLEVPKTWDETKAAAKKLAADNKADGVAGFGIVGGEIWYYLPMVWNWGGEIATRQADGKWQATMNTPQAKAAFDFYASMVRDDKVAPAESAGWLGPDAVQSLSLGKVAMGLYGPWQVKSLVAQKPELKDKLGVALIPNGPGGNNDTFAGGSNLVIFNQCQYKEDATALLHYMVQPENVTKYTSGIGMLPAGLDGMKAEAETGSFADDLYRPFVEQAKHTRYIPTDPGWGRIEGKGSIINAMQALIGGKSDVNTTMSDLNTEMNAAFGG</sequence>
<keyword evidence="2" id="KW-0813">Transport</keyword>
<evidence type="ECO:0000256" key="2">
    <source>
        <dbReference type="ARBA" id="ARBA00022448"/>
    </source>
</evidence>
<comment type="caution">
    <text evidence="5">The sequence shown here is derived from an EMBL/GenBank/DDBJ whole genome shotgun (WGS) entry which is preliminary data.</text>
</comment>
<keyword evidence="6" id="KW-1185">Reference proteome</keyword>
<evidence type="ECO:0000313" key="6">
    <source>
        <dbReference type="Proteomes" id="UP001603978"/>
    </source>
</evidence>
<dbReference type="Pfam" id="PF01547">
    <property type="entry name" value="SBP_bac_1"/>
    <property type="match status" value="1"/>
</dbReference>
<evidence type="ECO:0000313" key="5">
    <source>
        <dbReference type="EMBL" id="MFG1706943.1"/>
    </source>
</evidence>
<dbReference type="EMBL" id="JBICRM010000018">
    <property type="protein sequence ID" value="MFG1706943.1"/>
    <property type="molecule type" value="Genomic_DNA"/>
</dbReference>
<accession>A0ABW7ALE0</accession>
<dbReference type="Gene3D" id="3.40.190.10">
    <property type="entry name" value="Periplasmic binding protein-like II"/>
    <property type="match status" value="2"/>
</dbReference>
<proteinExistence type="inferred from homology"/>
<feature type="signal peptide" evidence="4">
    <location>
        <begin position="1"/>
        <end position="22"/>
    </location>
</feature>
<organism evidence="5 6">
    <name type="scientific">Nonomuraea marmarensis</name>
    <dbReference type="NCBI Taxonomy" id="3351344"/>
    <lineage>
        <taxon>Bacteria</taxon>
        <taxon>Bacillati</taxon>
        <taxon>Actinomycetota</taxon>
        <taxon>Actinomycetes</taxon>
        <taxon>Streptosporangiales</taxon>
        <taxon>Streptosporangiaceae</taxon>
        <taxon>Nonomuraea</taxon>
    </lineage>
</organism>
<keyword evidence="3 4" id="KW-0732">Signal</keyword>
<evidence type="ECO:0000256" key="3">
    <source>
        <dbReference type="ARBA" id="ARBA00022729"/>
    </source>
</evidence>
<dbReference type="PANTHER" id="PTHR30061:SF50">
    <property type="entry name" value="MALTOSE_MALTODEXTRIN-BINDING PERIPLASMIC PROTEIN"/>
    <property type="match status" value="1"/>
</dbReference>
<reference evidence="5 6" key="1">
    <citation type="submission" date="2024-10" db="EMBL/GenBank/DDBJ databases">
        <authorList>
            <person name="Topkara A.R."/>
            <person name="Saygin H."/>
        </authorList>
    </citation>
    <scope>NUCLEOTIDE SEQUENCE [LARGE SCALE GENOMIC DNA]</scope>
    <source>
        <strain evidence="5 6">M3C6</strain>
    </source>
</reference>
<evidence type="ECO:0000256" key="1">
    <source>
        <dbReference type="ARBA" id="ARBA00008520"/>
    </source>
</evidence>
<dbReference type="SUPFAM" id="SSF53850">
    <property type="entry name" value="Periplasmic binding protein-like II"/>
    <property type="match status" value="1"/>
</dbReference>
<dbReference type="PROSITE" id="PS51257">
    <property type="entry name" value="PROKAR_LIPOPROTEIN"/>
    <property type="match status" value="1"/>
</dbReference>